<accession>A0A498NEK7</accession>
<dbReference type="SUPFAM" id="SSF52980">
    <property type="entry name" value="Restriction endonuclease-like"/>
    <property type="match status" value="1"/>
</dbReference>
<dbReference type="EMBL" id="QBIY01011822">
    <property type="protein sequence ID" value="RXN28945.1"/>
    <property type="molecule type" value="Genomic_DNA"/>
</dbReference>
<dbReference type="InterPro" id="IPR043504">
    <property type="entry name" value="Peptidase_S1_PA_chymotrypsin"/>
</dbReference>
<comment type="caution">
    <text evidence="16">The sequence shown here is derived from an EMBL/GenBank/DDBJ whole genome shotgun (WGS) entry which is preliminary data.</text>
</comment>
<comment type="subcellular location">
    <subcellularLocation>
        <location evidence="1">Nucleus</location>
    </subcellularLocation>
    <subcellularLocation>
        <location evidence="2">Secreted</location>
        <location evidence="2">Extracellular space</location>
    </subcellularLocation>
</comment>
<dbReference type="GO" id="GO:0070914">
    <property type="term" value="P:UV-damage excision repair"/>
    <property type="evidence" value="ECO:0007669"/>
    <property type="project" value="TreeGrafter"/>
</dbReference>
<dbReference type="GO" id="GO:0006302">
    <property type="term" value="P:double-strand break repair"/>
    <property type="evidence" value="ECO:0007669"/>
    <property type="project" value="UniProtKB-ARBA"/>
</dbReference>
<evidence type="ECO:0000256" key="9">
    <source>
        <dbReference type="ARBA" id="ARBA00023242"/>
    </source>
</evidence>
<evidence type="ECO:0000256" key="7">
    <source>
        <dbReference type="ARBA" id="ARBA00023157"/>
    </source>
</evidence>
<dbReference type="GO" id="GO:0000723">
    <property type="term" value="P:telomere maintenance"/>
    <property type="evidence" value="ECO:0007669"/>
    <property type="project" value="UniProtKB-ARBA"/>
</dbReference>
<evidence type="ECO:0000313" key="16">
    <source>
        <dbReference type="EMBL" id="RXN28945.1"/>
    </source>
</evidence>
<feature type="compositionally biased region" description="Low complexity" evidence="14">
    <location>
        <begin position="86"/>
        <end position="99"/>
    </location>
</feature>
<evidence type="ECO:0000256" key="2">
    <source>
        <dbReference type="ARBA" id="ARBA00004239"/>
    </source>
</evidence>
<dbReference type="NCBIfam" id="TIGR00597">
    <property type="entry name" value="rad10"/>
    <property type="match status" value="1"/>
</dbReference>
<dbReference type="PRINTS" id="PR00722">
    <property type="entry name" value="CHYMOTRYPSIN"/>
</dbReference>
<dbReference type="CDD" id="cd20079">
    <property type="entry name" value="XPF_nuclease_ERCC1"/>
    <property type="match status" value="1"/>
</dbReference>
<gene>
    <name evidence="16" type="ORF">ROHU_018674</name>
</gene>
<dbReference type="InterPro" id="IPR018114">
    <property type="entry name" value="TRYPSIN_HIS"/>
</dbReference>
<dbReference type="InterPro" id="IPR001314">
    <property type="entry name" value="Peptidase_S1A"/>
</dbReference>
<evidence type="ECO:0000256" key="11">
    <source>
        <dbReference type="ARBA" id="ARBA00038868"/>
    </source>
</evidence>
<name>A0A498NEK7_LABRO</name>
<dbReference type="InterPro" id="IPR047260">
    <property type="entry name" value="ERCC1-like_central_dom"/>
</dbReference>
<dbReference type="Pfam" id="PF03834">
    <property type="entry name" value="Rad10"/>
    <property type="match status" value="1"/>
</dbReference>
<dbReference type="CDD" id="cd00190">
    <property type="entry name" value="Tryp_SPc"/>
    <property type="match status" value="2"/>
</dbReference>
<dbReference type="Gene3D" id="3.40.50.10130">
    <property type="match status" value="1"/>
</dbReference>
<evidence type="ECO:0000256" key="5">
    <source>
        <dbReference type="ARBA" id="ARBA00023125"/>
    </source>
</evidence>
<dbReference type="Pfam" id="PF14520">
    <property type="entry name" value="HHH_5"/>
    <property type="match status" value="1"/>
</dbReference>
<dbReference type="Proteomes" id="UP000290572">
    <property type="component" value="Unassembled WGS sequence"/>
</dbReference>
<dbReference type="GO" id="GO:0004252">
    <property type="term" value="F:serine-type endopeptidase activity"/>
    <property type="evidence" value="ECO:0007669"/>
    <property type="project" value="UniProtKB-EC"/>
</dbReference>
<dbReference type="FunFam" id="2.40.10.10:FF:000005">
    <property type="entry name" value="Serine protease 37"/>
    <property type="match status" value="1"/>
</dbReference>
<evidence type="ECO:0000256" key="8">
    <source>
        <dbReference type="ARBA" id="ARBA00023204"/>
    </source>
</evidence>
<dbReference type="InterPro" id="IPR004579">
    <property type="entry name" value="ERCC1/RAD10/SWI10"/>
</dbReference>
<dbReference type="InterPro" id="IPR009003">
    <property type="entry name" value="Peptidase_S1_PA"/>
</dbReference>
<keyword evidence="5" id="KW-0238">DNA-binding</keyword>
<dbReference type="GO" id="GO:0005576">
    <property type="term" value="C:extracellular region"/>
    <property type="evidence" value="ECO:0007669"/>
    <property type="project" value="UniProtKB-SubCell"/>
</dbReference>
<dbReference type="GO" id="GO:0032204">
    <property type="term" value="P:regulation of telomere maintenance"/>
    <property type="evidence" value="ECO:0007669"/>
    <property type="project" value="UniProtKB-ARBA"/>
</dbReference>
<dbReference type="GO" id="GO:0006289">
    <property type="term" value="P:nucleotide-excision repair"/>
    <property type="evidence" value="ECO:0007669"/>
    <property type="project" value="UniProtKB-ARBA"/>
</dbReference>
<protein>
    <recommendedName>
        <fullName evidence="13">DNA excision repair protein ERCC-1</fullName>
        <ecNumber evidence="11">3.4.21.4</ecNumber>
    </recommendedName>
</protein>
<dbReference type="InterPro" id="IPR011335">
    <property type="entry name" value="Restrct_endonuc-II-like"/>
</dbReference>
<dbReference type="AlphaFoldDB" id="A0A498NEK7"/>
<feature type="domain" description="Peptidase S1" evidence="15">
    <location>
        <begin position="657"/>
        <end position="808"/>
    </location>
</feature>
<keyword evidence="7" id="KW-1015">Disulfide bond</keyword>
<dbReference type="PROSITE" id="PS50240">
    <property type="entry name" value="TRYPSIN_DOM"/>
    <property type="match status" value="2"/>
</dbReference>
<feature type="domain" description="Peptidase S1" evidence="15">
    <location>
        <begin position="303"/>
        <end position="575"/>
    </location>
</feature>
<dbReference type="PANTHER" id="PTHR12749">
    <property type="entry name" value="EXCISION REPAIR CROSS-COMPLEMENTING 1 ERCC1"/>
    <property type="match status" value="1"/>
</dbReference>
<dbReference type="Gene3D" id="2.40.10.10">
    <property type="entry name" value="Trypsin-like serine proteases"/>
    <property type="match status" value="6"/>
</dbReference>
<dbReference type="STRING" id="84645.A0A498NEK7"/>
<evidence type="ECO:0000256" key="14">
    <source>
        <dbReference type="SAM" id="MobiDB-lite"/>
    </source>
</evidence>
<evidence type="ECO:0000259" key="15">
    <source>
        <dbReference type="PROSITE" id="PS50240"/>
    </source>
</evidence>
<dbReference type="GO" id="GO:0003684">
    <property type="term" value="F:damaged DNA binding"/>
    <property type="evidence" value="ECO:0007669"/>
    <property type="project" value="InterPro"/>
</dbReference>
<keyword evidence="8" id="KW-0234">DNA repair</keyword>
<dbReference type="FunFam" id="3.40.50.10130:FF:000001">
    <property type="entry name" value="DNA excision repair protein ERCC-1"/>
    <property type="match status" value="1"/>
</dbReference>
<comment type="catalytic activity">
    <reaction evidence="10">
        <text>Preferential cleavage: Arg-|-Xaa, Lys-|-Xaa.</text>
        <dbReference type="EC" id="3.4.21.4"/>
    </reaction>
</comment>
<proteinExistence type="inferred from homology"/>
<dbReference type="EC" id="3.4.21.4" evidence="11"/>
<feature type="compositionally biased region" description="Basic and acidic residues" evidence="14">
    <location>
        <begin position="113"/>
        <end position="122"/>
    </location>
</feature>
<sequence length="808" mass="90776">MEKKRFNINLDDSAFTKERSPVTSLFKAKDGQVETSSAQSAPPAPGQPLSYAEFVVQTKNRALQGAAHGPEKQSRNDAAGQSSVNTAGSRSVSTSSTDSGKPETEQQAPAKVSTEDQTKEEGQSSESCIVPPHLLGSGNSIIVSPRQRGNPILKFVRNVPWEFGEIVPDYVLGRTTCALFLSVRYHNLNPNYIHERLKQLGQSFTLRVLLVQVDVKDPHHALKELARICIMADCTLILAWSPEEAGRYLETYKSYEKKPADILKEQVEKNYLSQVTDCLTTVKSVNKTDAMTLLSTFSSLEGIITASKEELVLCPGLGPQKVRIVSDLYTLSHIKVNLTEGQILFMFHFYISTVVHHAAQHLSPAVLLLSVRNTSFLEVVLGAHNISQIEGSQQIIQVEKYIKHPEYENDCWTYDIMLLKLKTKAIRNKFVDVIELPKNNENIHAHVACSIAGWGMKQPGGRASDVLQEVSLKLQFSFECKKKWHNYFNSEKMICSISDGKSAFCQGDSGSPLLCDSELKGMAAYTYPYDCTFKNHSVYPKQDHIEVVLGAHNINKTEKSQQRIPVMKLIRHSMFEQSEERDYSYDMLLKLKKKAKQNKSVKVMPLPKKNGKTPANVKCSIAGWGSKTPKGNQASDVLREVILKLQFSFECGMKSSIIGGKEAKRHSRPYMVSIQKDKYHTCGGMLIREDYVLTAAHCLNRSDFSSRDHFEVVLGAHNINQEEKDQQRIPVKKYIRHPMFEQNNEKNYSYDIMLLKLKKKAKLSKFVKVTPLPKKNGKIPANVNCSIAGWGWKSPNAKRASDVLRETF</sequence>
<evidence type="ECO:0000256" key="6">
    <source>
        <dbReference type="ARBA" id="ARBA00023145"/>
    </source>
</evidence>
<dbReference type="SUPFAM" id="SSF50494">
    <property type="entry name" value="Trypsin-like serine proteases"/>
    <property type="match status" value="3"/>
</dbReference>
<dbReference type="GO" id="GO:0000110">
    <property type="term" value="C:nucleotide-excision repair factor 1 complex"/>
    <property type="evidence" value="ECO:0007669"/>
    <property type="project" value="TreeGrafter"/>
</dbReference>
<evidence type="ECO:0000256" key="13">
    <source>
        <dbReference type="ARBA" id="ARBA00071993"/>
    </source>
</evidence>
<dbReference type="InterPro" id="IPR001254">
    <property type="entry name" value="Trypsin_dom"/>
</dbReference>
<evidence type="ECO:0000256" key="1">
    <source>
        <dbReference type="ARBA" id="ARBA00004123"/>
    </source>
</evidence>
<keyword evidence="9" id="KW-0539">Nucleus</keyword>
<dbReference type="Pfam" id="PF00089">
    <property type="entry name" value="Trypsin"/>
    <property type="match status" value="3"/>
</dbReference>
<reference evidence="16 17" key="1">
    <citation type="submission" date="2018-03" db="EMBL/GenBank/DDBJ databases">
        <title>Draft genome sequence of Rohu Carp (Labeo rohita).</title>
        <authorList>
            <person name="Das P."/>
            <person name="Kushwaha B."/>
            <person name="Joshi C.G."/>
            <person name="Kumar D."/>
            <person name="Nagpure N.S."/>
            <person name="Sahoo L."/>
            <person name="Das S.P."/>
            <person name="Bit A."/>
            <person name="Patnaik S."/>
            <person name="Meher P.K."/>
            <person name="Jayasankar P."/>
            <person name="Koringa P.G."/>
            <person name="Patel N.V."/>
            <person name="Hinsu A.T."/>
            <person name="Kumar R."/>
            <person name="Pandey M."/>
            <person name="Agarwal S."/>
            <person name="Srivastava S."/>
            <person name="Singh M."/>
            <person name="Iquebal M.A."/>
            <person name="Jaiswal S."/>
            <person name="Angadi U.B."/>
            <person name="Kumar N."/>
            <person name="Raza M."/>
            <person name="Shah T.M."/>
            <person name="Rai A."/>
            <person name="Jena J.K."/>
        </authorList>
    </citation>
    <scope>NUCLEOTIDE SEQUENCE [LARGE SCALE GENOMIC DNA]</scope>
    <source>
        <strain evidence="16">DASCIFA01</strain>
        <tissue evidence="16">Testis</tissue>
    </source>
</reference>
<keyword evidence="17" id="KW-1185">Reference proteome</keyword>
<dbReference type="FunFam" id="1.10.150.20:FF:000017">
    <property type="entry name" value="DNA excision repair protein ERCC-1"/>
    <property type="match status" value="1"/>
</dbReference>
<comment type="similarity">
    <text evidence="3">Belongs to the ERCC1/RAD10/SWI10 family.</text>
</comment>
<dbReference type="SMART" id="SM00020">
    <property type="entry name" value="Tryp_SPc"/>
    <property type="match status" value="2"/>
</dbReference>
<keyword evidence="6" id="KW-0865">Zymogen</keyword>
<dbReference type="GO" id="GO:0006312">
    <property type="term" value="P:mitotic recombination"/>
    <property type="evidence" value="ECO:0007669"/>
    <property type="project" value="TreeGrafter"/>
</dbReference>
<dbReference type="PROSITE" id="PS00134">
    <property type="entry name" value="TRYPSIN_HIS"/>
    <property type="match status" value="1"/>
</dbReference>
<evidence type="ECO:0000256" key="10">
    <source>
        <dbReference type="ARBA" id="ARBA00036320"/>
    </source>
</evidence>
<feature type="region of interest" description="Disordered" evidence="14">
    <location>
        <begin position="26"/>
        <end position="130"/>
    </location>
</feature>
<evidence type="ECO:0000256" key="3">
    <source>
        <dbReference type="ARBA" id="ARBA00008283"/>
    </source>
</evidence>
<dbReference type="GO" id="GO:0070522">
    <property type="term" value="C:ERCC4-ERCC1 complex"/>
    <property type="evidence" value="ECO:0007669"/>
    <property type="project" value="TreeGrafter"/>
</dbReference>
<dbReference type="PANTHER" id="PTHR12749:SF0">
    <property type="entry name" value="DNA EXCISION REPAIR PROTEIN ERCC-1"/>
    <property type="match status" value="1"/>
</dbReference>
<dbReference type="SMR" id="A0A498NEK7"/>
<evidence type="ECO:0000256" key="4">
    <source>
        <dbReference type="ARBA" id="ARBA00022763"/>
    </source>
</evidence>
<dbReference type="GO" id="GO:0006508">
    <property type="term" value="P:proteolysis"/>
    <property type="evidence" value="ECO:0007669"/>
    <property type="project" value="InterPro"/>
</dbReference>
<dbReference type="Gene3D" id="1.10.150.20">
    <property type="entry name" value="5' to 3' exonuclease, C-terminal subdomain"/>
    <property type="match status" value="1"/>
</dbReference>
<dbReference type="InterPro" id="IPR010994">
    <property type="entry name" value="RuvA_2-like"/>
</dbReference>
<comment type="function">
    <text evidence="12">Non-catalytic component of a structure-specific DNA repair endonuclease responsible for the 5'-incision during DNA repair. Responsible, in conjunction with SLX4, for the first step in the repair of interstrand cross-links (ICL). Participates in the processing of anaphase bridge-generating DNA structures, which consist in incompletely processed DNA lesions arising during S or G2 phase, and can result in cytokinesis failure. Also required for homology-directed repair (HDR) of DNA double-strand breaks, in conjunction with SLX4.</text>
</comment>
<evidence type="ECO:0000313" key="17">
    <source>
        <dbReference type="Proteomes" id="UP000290572"/>
    </source>
</evidence>
<organism evidence="16 17">
    <name type="scientific">Labeo rohita</name>
    <name type="common">Indian major carp</name>
    <name type="synonym">Cyprinus rohita</name>
    <dbReference type="NCBI Taxonomy" id="84645"/>
    <lineage>
        <taxon>Eukaryota</taxon>
        <taxon>Metazoa</taxon>
        <taxon>Chordata</taxon>
        <taxon>Craniata</taxon>
        <taxon>Vertebrata</taxon>
        <taxon>Euteleostomi</taxon>
        <taxon>Actinopterygii</taxon>
        <taxon>Neopterygii</taxon>
        <taxon>Teleostei</taxon>
        <taxon>Ostariophysi</taxon>
        <taxon>Cypriniformes</taxon>
        <taxon>Cyprinidae</taxon>
        <taxon>Labeoninae</taxon>
        <taxon>Labeonini</taxon>
        <taxon>Labeo</taxon>
    </lineage>
</organism>
<keyword evidence="4" id="KW-0227">DNA damage</keyword>
<evidence type="ECO:0000256" key="12">
    <source>
        <dbReference type="ARBA" id="ARBA00054210"/>
    </source>
</evidence>
<dbReference type="GO" id="GO:0003697">
    <property type="term" value="F:single-stranded DNA binding"/>
    <property type="evidence" value="ECO:0007669"/>
    <property type="project" value="TreeGrafter"/>
</dbReference>
<dbReference type="SUPFAM" id="SSF47781">
    <property type="entry name" value="RuvA domain 2-like"/>
    <property type="match status" value="1"/>
</dbReference>